<dbReference type="EMBL" id="JANGEW010000009">
    <property type="protein sequence ID" value="MCQ5342601.1"/>
    <property type="molecule type" value="Genomic_DNA"/>
</dbReference>
<reference evidence="1 2" key="1">
    <citation type="submission" date="2022-06" db="EMBL/GenBank/DDBJ databases">
        <title>Isolation of gut microbiota from human fecal samples.</title>
        <authorList>
            <person name="Pamer E.G."/>
            <person name="Barat B."/>
            <person name="Waligurski E."/>
            <person name="Medina S."/>
            <person name="Paddock L."/>
            <person name="Mostad J."/>
        </authorList>
    </citation>
    <scope>NUCLEOTIDE SEQUENCE [LARGE SCALE GENOMIC DNA]</scope>
    <source>
        <strain evidence="1 2">DFI.1.1</strain>
    </source>
</reference>
<protein>
    <submittedName>
        <fullName evidence="1">Uncharacterized protein</fullName>
    </submittedName>
</protein>
<dbReference type="RefSeq" id="WP_062411552.1">
    <property type="nucleotide sequence ID" value="NZ_JAJCIO010000007.1"/>
</dbReference>
<evidence type="ECO:0000313" key="1">
    <source>
        <dbReference type="EMBL" id="MCQ5342601.1"/>
    </source>
</evidence>
<keyword evidence="2" id="KW-1185">Reference proteome</keyword>
<dbReference type="Proteomes" id="UP001206692">
    <property type="component" value="Unassembled WGS sequence"/>
</dbReference>
<proteinExistence type="predicted"/>
<evidence type="ECO:0000313" key="2">
    <source>
        <dbReference type="Proteomes" id="UP001206692"/>
    </source>
</evidence>
<sequence length="159" mass="18384">MTLKAFSPIPSWLPPFSTVPRGQLITIYACKGKAPFGTIETDEDHLVWQPSRSGKAVTKALALMKEYNKIAVVEDFRILPDCIQVFILYRKYHQRLPEWFIRRLKNFLTRHITGGEIPTAPMWKQGAHTQLVYTDAAQQAIIESLHDDLHHWRYKGRLG</sequence>
<gene>
    <name evidence="1" type="ORF">NE675_06085</name>
</gene>
<name>A0ABT1SRV3_9FIRM</name>
<organism evidence="1 2">
    <name type="scientific">Megasphaera massiliensis</name>
    <dbReference type="NCBI Taxonomy" id="1232428"/>
    <lineage>
        <taxon>Bacteria</taxon>
        <taxon>Bacillati</taxon>
        <taxon>Bacillota</taxon>
        <taxon>Negativicutes</taxon>
        <taxon>Veillonellales</taxon>
        <taxon>Veillonellaceae</taxon>
        <taxon>Megasphaera</taxon>
    </lineage>
</organism>
<comment type="caution">
    <text evidence="1">The sequence shown here is derived from an EMBL/GenBank/DDBJ whole genome shotgun (WGS) entry which is preliminary data.</text>
</comment>
<accession>A0ABT1SRV3</accession>